<evidence type="ECO:0000313" key="6">
    <source>
        <dbReference type="EMBL" id="TEU30303.1"/>
    </source>
</evidence>
<keyword evidence="4 5" id="KW-0472">Membrane</keyword>
<comment type="subcellular location">
    <subcellularLocation>
        <location evidence="1">Membrane</location>
        <topology evidence="1">Multi-pass membrane protein</topology>
    </subcellularLocation>
</comment>
<dbReference type="SUPFAM" id="SSF81324">
    <property type="entry name" value="Voltage-gated potassium channels"/>
    <property type="match status" value="1"/>
</dbReference>
<accession>A0A4Y7XF36</accession>
<comment type="caution">
    <text evidence="6">The sequence shown here is derived from an EMBL/GenBank/DDBJ whole genome shotgun (WGS) entry which is preliminary data.</text>
</comment>
<dbReference type="AlphaFoldDB" id="A0A4Y7XF36"/>
<evidence type="ECO:0000256" key="3">
    <source>
        <dbReference type="ARBA" id="ARBA00022989"/>
    </source>
</evidence>
<name>A0A4Y7XF36_9GAMM</name>
<keyword evidence="2 5" id="KW-0812">Transmembrane</keyword>
<dbReference type="OrthoDB" id="974877at2"/>
<evidence type="ECO:0000313" key="7">
    <source>
        <dbReference type="Proteomes" id="UP000297834"/>
    </source>
</evidence>
<dbReference type="GO" id="GO:0016020">
    <property type="term" value="C:membrane"/>
    <property type="evidence" value="ECO:0007669"/>
    <property type="project" value="UniProtKB-SubCell"/>
</dbReference>
<dbReference type="Proteomes" id="UP000297834">
    <property type="component" value="Unassembled WGS sequence"/>
</dbReference>
<evidence type="ECO:0000256" key="5">
    <source>
        <dbReference type="SAM" id="Phobius"/>
    </source>
</evidence>
<proteinExistence type="predicted"/>
<feature type="transmembrane region" description="Helical" evidence="5">
    <location>
        <begin position="79"/>
        <end position="98"/>
    </location>
</feature>
<evidence type="ECO:0000256" key="4">
    <source>
        <dbReference type="ARBA" id="ARBA00023136"/>
    </source>
</evidence>
<organism evidence="6 7">
    <name type="scientific">Alkanindiges illinoisensis</name>
    <dbReference type="NCBI Taxonomy" id="197183"/>
    <lineage>
        <taxon>Bacteria</taxon>
        <taxon>Pseudomonadati</taxon>
        <taxon>Pseudomonadota</taxon>
        <taxon>Gammaproteobacteria</taxon>
        <taxon>Moraxellales</taxon>
        <taxon>Moraxellaceae</taxon>
        <taxon>Alkanindiges</taxon>
    </lineage>
</organism>
<protein>
    <submittedName>
        <fullName evidence="6">Ion transporter</fullName>
    </submittedName>
</protein>
<evidence type="ECO:0000256" key="1">
    <source>
        <dbReference type="ARBA" id="ARBA00004141"/>
    </source>
</evidence>
<dbReference type="InterPro" id="IPR027359">
    <property type="entry name" value="Volt_channel_dom_sf"/>
</dbReference>
<gene>
    <name evidence="6" type="ORF">E2B99_02645</name>
</gene>
<dbReference type="Gene3D" id="1.20.120.350">
    <property type="entry name" value="Voltage-gated potassium channels. Chain C"/>
    <property type="match status" value="1"/>
</dbReference>
<keyword evidence="7" id="KW-1185">Reference proteome</keyword>
<dbReference type="STRING" id="1120977.GCA_000619845_02799"/>
<dbReference type="EMBL" id="SNTY01000010">
    <property type="protein sequence ID" value="TEU30303.1"/>
    <property type="molecule type" value="Genomic_DNA"/>
</dbReference>
<feature type="transmembrane region" description="Helical" evidence="5">
    <location>
        <begin position="20"/>
        <end position="40"/>
    </location>
</feature>
<evidence type="ECO:0000256" key="2">
    <source>
        <dbReference type="ARBA" id="ARBA00022692"/>
    </source>
</evidence>
<keyword evidence="3 5" id="KW-1133">Transmembrane helix</keyword>
<sequence length="357" mass="40924">MNSPDELPGHKPPTRAWRAFLIYDILMMVLIVVNLLTIAIDHLMFTNIGLSAAQFIGQTGWVYEYREQLHPVVQTVDEWVTIYLVIELLVRWLVAIVFRHHHRWFFFPFIHWYEFLACIPTFRALRLLRAIVIGYRLYQLGYKVLPDSWLKAGRFYYQVVMEELSDRIVLTILDGVERELKTGATHHHLLHQLVNSHRVQIEQAMGEVLQNNLATALQAQQQQIAQGVGQIVSKAISDTPELHRLLRLIPVVGSLMEQQLQSIGQRLGENITAGLIEPFAQPATTKQPVNAAINTSASYLGQLRIDTPALEKLVESLVFESLDVIRQQVKIQHWKLDQAVQEDLERATRKPISVPDA</sequence>
<reference evidence="6 7" key="1">
    <citation type="submission" date="2019-03" db="EMBL/GenBank/DDBJ databases">
        <title>Alkanindiges illinoisensis: a potential pathogenic isolated from ascites of a gastric cancer patient with abdominal metastasis.</title>
        <authorList>
            <person name="Hu X."/>
            <person name="Yang B."/>
            <person name="Yan X."/>
            <person name="Lin L."/>
            <person name="Zhao H."/>
            <person name="Zhou F."/>
            <person name="Su B."/>
            <person name="Chen J."/>
            <person name="Rui Y."/>
            <person name="Wang Q."/>
            <person name="Zheng L."/>
        </authorList>
    </citation>
    <scope>NUCLEOTIDE SEQUENCE [LARGE SCALE GENOMIC DNA]</scope>
    <source>
        <strain evidence="6 7">NFYY 23406</strain>
    </source>
</reference>